<accession>A0A4Z0M5J0</accession>
<dbReference type="InterPro" id="IPR026912">
    <property type="entry name" value="Adenine_deam_C"/>
</dbReference>
<evidence type="ECO:0000256" key="2">
    <source>
        <dbReference type="ARBA" id="ARBA00012782"/>
    </source>
</evidence>
<gene>
    <name evidence="6" type="primary">ade</name>
    <name evidence="9" type="ORF">E4634_05400</name>
</gene>
<evidence type="ECO:0000256" key="6">
    <source>
        <dbReference type="HAMAP-Rule" id="MF_01518"/>
    </source>
</evidence>
<dbReference type="Pfam" id="PF01979">
    <property type="entry name" value="Amidohydro_1"/>
    <property type="match status" value="1"/>
</dbReference>
<organism evidence="9 10">
    <name type="scientific">Mangrovimicrobium sediminis</name>
    <dbReference type="NCBI Taxonomy" id="2562682"/>
    <lineage>
        <taxon>Bacteria</taxon>
        <taxon>Pseudomonadati</taxon>
        <taxon>Pseudomonadota</taxon>
        <taxon>Gammaproteobacteria</taxon>
        <taxon>Cellvibrionales</taxon>
        <taxon>Halieaceae</taxon>
        <taxon>Mangrovimicrobium</taxon>
    </lineage>
</organism>
<dbReference type="Gene3D" id="3.20.20.140">
    <property type="entry name" value="Metal-dependent hydrolases"/>
    <property type="match status" value="1"/>
</dbReference>
<dbReference type="PANTHER" id="PTHR11113:SF2">
    <property type="entry name" value="ADENINE DEAMINASE"/>
    <property type="match status" value="1"/>
</dbReference>
<dbReference type="InterPro" id="IPR006680">
    <property type="entry name" value="Amidohydro-rel"/>
</dbReference>
<dbReference type="InterPro" id="IPR006679">
    <property type="entry name" value="Adenine_deam"/>
</dbReference>
<evidence type="ECO:0000313" key="9">
    <source>
        <dbReference type="EMBL" id="TGD74638.1"/>
    </source>
</evidence>
<feature type="domain" description="Amidohydrolase-related" evidence="7">
    <location>
        <begin position="83"/>
        <end position="363"/>
    </location>
</feature>
<dbReference type="HAMAP" id="MF_01518">
    <property type="entry name" value="Adenine_deamin"/>
    <property type="match status" value="1"/>
</dbReference>
<comment type="catalytic activity">
    <reaction evidence="5 6">
        <text>adenine + H2O + H(+) = hypoxanthine + NH4(+)</text>
        <dbReference type="Rhea" id="RHEA:23688"/>
        <dbReference type="ChEBI" id="CHEBI:15377"/>
        <dbReference type="ChEBI" id="CHEBI:15378"/>
        <dbReference type="ChEBI" id="CHEBI:16708"/>
        <dbReference type="ChEBI" id="CHEBI:17368"/>
        <dbReference type="ChEBI" id="CHEBI:28938"/>
        <dbReference type="EC" id="3.5.4.2"/>
    </reaction>
</comment>
<dbReference type="SUPFAM" id="SSF51338">
    <property type="entry name" value="Composite domain of metallo-dependent hydrolases"/>
    <property type="match status" value="1"/>
</dbReference>
<name>A0A4Z0M5J0_9GAMM</name>
<dbReference type="AlphaFoldDB" id="A0A4Z0M5J0"/>
<evidence type="ECO:0000256" key="5">
    <source>
        <dbReference type="ARBA" id="ARBA00047720"/>
    </source>
</evidence>
<proteinExistence type="inferred from homology"/>
<dbReference type="PANTHER" id="PTHR11113">
    <property type="entry name" value="N-ACETYLGLUCOSAMINE-6-PHOSPHATE DEACETYLASE"/>
    <property type="match status" value="1"/>
</dbReference>
<evidence type="ECO:0000256" key="3">
    <source>
        <dbReference type="ARBA" id="ARBA00022801"/>
    </source>
</evidence>
<dbReference type="Proteomes" id="UP000298050">
    <property type="component" value="Unassembled WGS sequence"/>
</dbReference>
<comment type="caution">
    <text evidence="9">The sequence shown here is derived from an EMBL/GenBank/DDBJ whole genome shotgun (WGS) entry which is preliminary data.</text>
</comment>
<comment type="similarity">
    <text evidence="1 6">Belongs to the metallo-dependent hydrolases superfamily. Adenine deaminase family.</text>
</comment>
<dbReference type="EC" id="3.5.4.2" evidence="2 6"/>
<keyword evidence="10" id="KW-1185">Reference proteome</keyword>
<keyword evidence="3 6" id="KW-0378">Hydrolase</keyword>
<keyword evidence="4 6" id="KW-0464">Manganese</keyword>
<comment type="cofactor">
    <cofactor evidence="6">
        <name>Mn(2+)</name>
        <dbReference type="ChEBI" id="CHEBI:29035"/>
    </cofactor>
</comment>
<evidence type="ECO:0000256" key="1">
    <source>
        <dbReference type="ARBA" id="ARBA00006773"/>
    </source>
</evidence>
<feature type="domain" description="Adenine deaminase C-terminal" evidence="8">
    <location>
        <begin position="423"/>
        <end position="583"/>
    </location>
</feature>
<dbReference type="EMBL" id="SRLE01000005">
    <property type="protein sequence ID" value="TGD74638.1"/>
    <property type="molecule type" value="Genomic_DNA"/>
</dbReference>
<dbReference type="SUPFAM" id="SSF51556">
    <property type="entry name" value="Metallo-dependent hydrolases"/>
    <property type="match status" value="1"/>
</dbReference>
<dbReference type="OrthoDB" id="9766983at2"/>
<dbReference type="Gene3D" id="2.30.40.10">
    <property type="entry name" value="Urease, subunit C, domain 1"/>
    <property type="match status" value="1"/>
</dbReference>
<dbReference type="RefSeq" id="WP_135441596.1">
    <property type="nucleotide sequence ID" value="NZ_SRLE01000005.1"/>
</dbReference>
<reference evidence="9 10" key="1">
    <citation type="submission" date="2019-04" db="EMBL/GenBank/DDBJ databases">
        <title>Taxonomy of novel Haliea sp. from mangrove soil of West Coast of India.</title>
        <authorList>
            <person name="Verma A."/>
            <person name="Kumar P."/>
            <person name="Krishnamurthi S."/>
        </authorList>
    </citation>
    <scope>NUCLEOTIDE SEQUENCE [LARGE SCALE GENOMIC DNA]</scope>
    <source>
        <strain evidence="9 10">SAOS-164</strain>
    </source>
</reference>
<dbReference type="InterPro" id="IPR032466">
    <property type="entry name" value="Metal_Hydrolase"/>
</dbReference>
<protein>
    <recommendedName>
        <fullName evidence="2 6">Adenine deaminase</fullName>
        <shortName evidence="6">Adenase</shortName>
        <shortName evidence="6">Adenine aminase</shortName>
        <ecNumber evidence="2 6">3.5.4.2</ecNumber>
    </recommendedName>
</protein>
<dbReference type="InterPro" id="IPR011059">
    <property type="entry name" value="Metal-dep_hydrolase_composite"/>
</dbReference>
<evidence type="ECO:0000313" key="10">
    <source>
        <dbReference type="Proteomes" id="UP000298050"/>
    </source>
</evidence>
<evidence type="ECO:0000259" key="7">
    <source>
        <dbReference type="Pfam" id="PF01979"/>
    </source>
</evidence>
<sequence>MSNADKPLGHHLAASADDLVRLQAVAGGRAAPDLVLANARVLSLHSREILERDIWLSGRHIAAVVPAGHPHPEAPREDLGGQFVAPTFIDTHLHIEYSLLTPGEFARCVVPRGTGCVLADPNCIGNVLGANAMDWAGQTGTPLKIFQQISSRIPRAPHLELGGATVTEEEQLSRLASSHAVTVGESTPFGFDERAARMYAQSLAEGRRNTGHTARVKDEMLWAYAASGISDDHNAFNTDEVLDRVRLGMMITVMSGSMNDNVPMVFADTAAVEGGYPFFSFCADDRHVDDLHRVGHIDHHVREAIRCGVPVLEAYAMASLNAASFYRLDHLIGSITPGRIADLQVIPVLEEAKPSRVMLDGQWAAQDGAALFANPDSIPESLYGSVHLPENFDAEAFRVPAKAGDGEVAVVRAMEMYDGYFKRAFEAELPVVDGDVVPDPAQDVAKIAVIDRHHGTDTRACGFVRGFDLGAGAIAGTTNCENQNLVVLGTNNADMAAAANALRELGGGYVAVKDGEVLASLPLPVAGIMSDLPWEEVLVQSDAVDAAAHALGSKLNSPFMILAFVGLAGVPDYGLTEKGLIDSYSMEFIPVVVCCRCPQHVHQIT</sequence>
<evidence type="ECO:0000256" key="4">
    <source>
        <dbReference type="ARBA" id="ARBA00023211"/>
    </source>
</evidence>
<dbReference type="GO" id="GO:0000034">
    <property type="term" value="F:adenine deaminase activity"/>
    <property type="evidence" value="ECO:0007669"/>
    <property type="project" value="UniProtKB-UniRule"/>
</dbReference>
<dbReference type="Pfam" id="PF13382">
    <property type="entry name" value="Adenine_deam_C"/>
    <property type="match status" value="1"/>
</dbReference>
<evidence type="ECO:0000259" key="8">
    <source>
        <dbReference type="Pfam" id="PF13382"/>
    </source>
</evidence>
<dbReference type="GO" id="GO:0006146">
    <property type="term" value="P:adenine catabolic process"/>
    <property type="evidence" value="ECO:0007669"/>
    <property type="project" value="InterPro"/>
</dbReference>